<feature type="transmembrane region" description="Helical" evidence="2">
    <location>
        <begin position="206"/>
        <end position="225"/>
    </location>
</feature>
<proteinExistence type="predicted"/>
<reference evidence="3 4" key="1">
    <citation type="submission" date="2018-02" db="EMBL/GenBank/DDBJ databases">
        <title>Comparative genomes isolates from brazilian mangrove.</title>
        <authorList>
            <person name="Araujo J.E."/>
            <person name="Taketani R.G."/>
            <person name="Silva M.C.P."/>
            <person name="Loureco M.V."/>
            <person name="Andreote F.D."/>
        </authorList>
    </citation>
    <scope>NUCLEOTIDE SEQUENCE [LARGE SCALE GENOMIC DNA]</scope>
    <source>
        <strain evidence="3 4">Nap-Phe MGV</strain>
    </source>
</reference>
<dbReference type="EMBL" id="PUHZ01000011">
    <property type="protein sequence ID" value="PQO46116.1"/>
    <property type="molecule type" value="Genomic_DNA"/>
</dbReference>
<feature type="transmembrane region" description="Helical" evidence="2">
    <location>
        <begin position="104"/>
        <end position="126"/>
    </location>
</feature>
<gene>
    <name evidence="3" type="ORF">C5Y93_11115</name>
</gene>
<feature type="compositionally biased region" description="Basic and acidic residues" evidence="1">
    <location>
        <begin position="506"/>
        <end position="520"/>
    </location>
</feature>
<feature type="transmembrane region" description="Helical" evidence="2">
    <location>
        <begin position="245"/>
        <end position="265"/>
    </location>
</feature>
<evidence type="ECO:0000256" key="1">
    <source>
        <dbReference type="SAM" id="MobiDB-lite"/>
    </source>
</evidence>
<feature type="transmembrane region" description="Helical" evidence="2">
    <location>
        <begin position="63"/>
        <end position="84"/>
    </location>
</feature>
<sequence>MQFRRNGQRDERRRRALMDDRAGESGKQQATEDNASPGRLSTRTYSKSAVDERRVRVIDVVPVYAVHVVLFYAAVLIVTAGLLALDYYGSHALRWADLSRVDSLGTYLTAGTLFAGVLLAGLIYRIRRHRLDDYRGRYRCWLWFAALLLLASMDSMLNFRSDVAIGLEAATKLRFFGQTGGWWAIVWCFGFGAMALRGAIEVRESIGTLLVATLSGILLLAGVALELDLVLLPATVPGELVLHAVRLVGVGLLLASLVQYARYVWLDAQGLIARSGRLPIKSEEEEVAAKPKPRRSRTAAKKAAAKVAEEADELEEEAQPRRSWFGFGRKKVVEEEAEEEATKPAAAKSRKAPPAEEEEPTEVKPKRAWFSLSRKRAAEAETEEESSPPAPAKSRGSRSQAEEEPAEEKPRRGWFSFGRKSSDVESAEEPVKPAKSKPAPAKPKIAAETTGDSEEATEAPPKKSWFSWGSKKEEAETEAQDEAAAEQSRTTMSPRIKTRPKAATPPKEEPQPEPEPKREPPTITGKYNKLPEAEENSVEDEEILRLESKPDHLLSKAERRRLKKLKRRAAA</sequence>
<evidence type="ECO:0000256" key="2">
    <source>
        <dbReference type="SAM" id="Phobius"/>
    </source>
</evidence>
<feature type="compositionally biased region" description="Polar residues" evidence="1">
    <location>
        <begin position="26"/>
        <end position="45"/>
    </location>
</feature>
<dbReference type="Proteomes" id="UP000237819">
    <property type="component" value="Unassembled WGS sequence"/>
</dbReference>
<evidence type="ECO:0000313" key="4">
    <source>
        <dbReference type="Proteomes" id="UP000237819"/>
    </source>
</evidence>
<dbReference type="AlphaFoldDB" id="A0A2S8GNU5"/>
<feature type="compositionally biased region" description="Basic and acidic residues" evidence="1">
    <location>
        <begin position="7"/>
        <end position="24"/>
    </location>
</feature>
<keyword evidence="2" id="KW-0472">Membrane</keyword>
<evidence type="ECO:0000313" key="3">
    <source>
        <dbReference type="EMBL" id="PQO46116.1"/>
    </source>
</evidence>
<feature type="compositionally biased region" description="Basic residues" evidence="1">
    <location>
        <begin position="291"/>
        <end position="304"/>
    </location>
</feature>
<feature type="transmembrane region" description="Helical" evidence="2">
    <location>
        <begin position="180"/>
        <end position="199"/>
    </location>
</feature>
<dbReference type="RefSeq" id="WP_105335494.1">
    <property type="nucleotide sequence ID" value="NZ_PUHZ01000011.1"/>
</dbReference>
<comment type="caution">
    <text evidence="3">The sequence shown here is derived from an EMBL/GenBank/DDBJ whole genome shotgun (WGS) entry which is preliminary data.</text>
</comment>
<name>A0A2S8GNU5_9BACT</name>
<feature type="compositionally biased region" description="Acidic residues" evidence="1">
    <location>
        <begin position="475"/>
        <end position="484"/>
    </location>
</feature>
<feature type="region of interest" description="Disordered" evidence="1">
    <location>
        <begin position="1"/>
        <end position="45"/>
    </location>
</feature>
<dbReference type="OrthoDB" id="246483at2"/>
<feature type="region of interest" description="Disordered" evidence="1">
    <location>
        <begin position="335"/>
        <end position="544"/>
    </location>
</feature>
<accession>A0A2S8GNU5</accession>
<keyword evidence="2" id="KW-0812">Transmembrane</keyword>
<protein>
    <submittedName>
        <fullName evidence="3">Uncharacterized protein</fullName>
    </submittedName>
</protein>
<keyword evidence="2" id="KW-1133">Transmembrane helix</keyword>
<feature type="region of interest" description="Disordered" evidence="1">
    <location>
        <begin position="284"/>
        <end position="320"/>
    </location>
</feature>
<feature type="compositionally biased region" description="Low complexity" evidence="1">
    <location>
        <begin position="436"/>
        <end position="447"/>
    </location>
</feature>
<feature type="transmembrane region" description="Helical" evidence="2">
    <location>
        <begin position="138"/>
        <end position="160"/>
    </location>
</feature>
<feature type="compositionally biased region" description="Acidic residues" evidence="1">
    <location>
        <begin position="533"/>
        <end position="542"/>
    </location>
</feature>
<organism evidence="3 4">
    <name type="scientific">Blastopirellula marina</name>
    <dbReference type="NCBI Taxonomy" id="124"/>
    <lineage>
        <taxon>Bacteria</taxon>
        <taxon>Pseudomonadati</taxon>
        <taxon>Planctomycetota</taxon>
        <taxon>Planctomycetia</taxon>
        <taxon>Pirellulales</taxon>
        <taxon>Pirellulaceae</taxon>
        <taxon>Blastopirellula</taxon>
    </lineage>
</organism>